<dbReference type="Gene3D" id="3.20.20.80">
    <property type="entry name" value="Glycosidases"/>
    <property type="match status" value="2"/>
</dbReference>
<dbReference type="RefSeq" id="WP_036852999.1">
    <property type="nucleotide sequence ID" value="NZ_JQJD01000065.1"/>
</dbReference>
<dbReference type="PANTHER" id="PTHR10357:SF205">
    <property type="entry name" value="O-GLYCOSYL HYDROLASE FAMILY 13"/>
    <property type="match status" value="1"/>
</dbReference>
<evidence type="ECO:0000313" key="3">
    <source>
        <dbReference type="Proteomes" id="UP000030125"/>
    </source>
</evidence>
<dbReference type="CDD" id="cd11349">
    <property type="entry name" value="AmyAc_3"/>
    <property type="match status" value="1"/>
</dbReference>
<accession>A0A0A2EKT2</accession>
<dbReference type="Pfam" id="PF00128">
    <property type="entry name" value="Alpha-amylase"/>
    <property type="match status" value="1"/>
</dbReference>
<dbReference type="PANTHER" id="PTHR10357">
    <property type="entry name" value="ALPHA-AMYLASE FAMILY MEMBER"/>
    <property type="match status" value="1"/>
</dbReference>
<dbReference type="Proteomes" id="UP000030125">
    <property type="component" value="Unassembled WGS sequence"/>
</dbReference>
<comment type="caution">
    <text evidence="2">The sequence shown here is derived from an EMBL/GenBank/DDBJ whole genome shotgun (WGS) entry which is preliminary data.</text>
</comment>
<gene>
    <name evidence="2" type="ORF">HQ35_10450</name>
</gene>
<reference evidence="2 3" key="1">
    <citation type="submission" date="2014-08" db="EMBL/GenBank/DDBJ databases">
        <title>Porphyromonas cangingivalis strain:COT-109_OH1386 Genome sequencing.</title>
        <authorList>
            <person name="Wallis C."/>
            <person name="Deusch O."/>
            <person name="O'Flynn C."/>
            <person name="Davis I."/>
            <person name="Jospin G."/>
            <person name="Darling A.E."/>
            <person name="Coil D.A."/>
            <person name="Alexiev A."/>
            <person name="Horsfall A."/>
            <person name="Kirkwood N."/>
            <person name="Harris S."/>
            <person name="Eisen J.A."/>
        </authorList>
    </citation>
    <scope>NUCLEOTIDE SEQUENCE [LARGE SCALE GENOMIC DNA]</scope>
    <source>
        <strain evidence="3">COT-109 OH1386</strain>
    </source>
</reference>
<feature type="domain" description="Glycosyl hydrolase family 13 catalytic" evidence="1">
    <location>
        <begin position="10"/>
        <end position="415"/>
    </location>
</feature>
<dbReference type="Gene3D" id="2.60.40.1180">
    <property type="entry name" value="Golgi alpha-mannosidase II"/>
    <property type="match status" value="1"/>
</dbReference>
<dbReference type="InterPro" id="IPR017853">
    <property type="entry name" value="GH"/>
</dbReference>
<dbReference type="SMART" id="SM00642">
    <property type="entry name" value="Aamy"/>
    <property type="match status" value="1"/>
</dbReference>
<dbReference type="AlphaFoldDB" id="A0A0A2EKT2"/>
<keyword evidence="3" id="KW-1185">Reference proteome</keyword>
<dbReference type="GO" id="GO:0009313">
    <property type="term" value="P:oligosaccharide catabolic process"/>
    <property type="evidence" value="ECO:0007669"/>
    <property type="project" value="TreeGrafter"/>
</dbReference>
<evidence type="ECO:0000313" key="2">
    <source>
        <dbReference type="EMBL" id="KGN78100.1"/>
    </source>
</evidence>
<dbReference type="SUPFAM" id="SSF51445">
    <property type="entry name" value="(Trans)glycosidases"/>
    <property type="match status" value="1"/>
</dbReference>
<dbReference type="EMBL" id="JQJD01000065">
    <property type="protein sequence ID" value="KGN78100.1"/>
    <property type="molecule type" value="Genomic_DNA"/>
</dbReference>
<evidence type="ECO:0000259" key="1">
    <source>
        <dbReference type="SMART" id="SM00642"/>
    </source>
</evidence>
<organism evidence="2 3">
    <name type="scientific">Porphyromonas cangingivalis</name>
    <dbReference type="NCBI Taxonomy" id="36874"/>
    <lineage>
        <taxon>Bacteria</taxon>
        <taxon>Pseudomonadati</taxon>
        <taxon>Bacteroidota</taxon>
        <taxon>Bacteroidia</taxon>
        <taxon>Bacteroidales</taxon>
        <taxon>Porphyromonadaceae</taxon>
        <taxon>Porphyromonas</taxon>
    </lineage>
</organism>
<dbReference type="GO" id="GO:0004556">
    <property type="term" value="F:alpha-amylase activity"/>
    <property type="evidence" value="ECO:0007669"/>
    <property type="project" value="TreeGrafter"/>
</dbReference>
<protein>
    <submittedName>
        <fullName evidence="2">Alpha-amylase</fullName>
    </submittedName>
</protein>
<dbReference type="OrthoDB" id="9805159at2"/>
<dbReference type="InterPro" id="IPR013780">
    <property type="entry name" value="Glyco_hydro_b"/>
</dbReference>
<dbReference type="STRING" id="36874.HQ34_04060"/>
<dbReference type="InterPro" id="IPR006047">
    <property type="entry name" value="GH13_cat_dom"/>
</dbReference>
<dbReference type="eggNOG" id="COG0366">
    <property type="taxonomic scope" value="Bacteria"/>
</dbReference>
<name>A0A0A2EKT2_PORCN</name>
<sequence length="556" mass="62993">MNEQKISIYQVLPRLFDNKCENCVPNGDIKTNGVGKMNAFTPKALAAIKDLGITYIWYIGLLEHATKTVFRGLPADHPATVKGEAGSPYAIKDYYDISPTLATSISKRMEEFEGLVKRTHEAGLGCIIDFVPNHVARTYASDSAPEGVPDFGSNDDTRVAFDPKNNFYYLPDQTLTMGEGTSAYIETPAKVTGNDCFTSMPTHHDWYETVKLNYGVDYLNNKAPHFSPIPDTWKKMLDVLLYWADKGVDGFRCDMAEMVPIEFWCWSISEVRKSHPKILFIAEIYQPDLYQSYIQAGFDYLYDKVGLYDTLIKVLRGECPASEISRIHFAQEHIKGHMLRFMENHDEQRLASDFIIGDGDKAFPAMVISTLLGSTDGIMTYFGQEVGERGMDIEGFSGLDGRTTIFDYWSLGSMRRWIGKRNTYSGKDLTKDEISIREKYRTLLNTMLNHSALNKGKFFDLMYVNNKPSINHQYDYCFLRSDGTETFLVVVNFSSHLRRYDVTIPSHTFEILGIKDLTPIILEEVFTGSRGAAMLSSHEPIEVEVPPHGAAIYRMV</sequence>
<dbReference type="SUPFAM" id="SSF51011">
    <property type="entry name" value="Glycosyl hydrolase domain"/>
    <property type="match status" value="1"/>
</dbReference>
<proteinExistence type="predicted"/>